<feature type="compositionally biased region" description="Low complexity" evidence="1">
    <location>
        <begin position="112"/>
        <end position="121"/>
    </location>
</feature>
<sequence length="550" mass="58949">MPRKAKSKFDEQVEDLSKLLRNEHGEDGVLVSQHEFWVDFRARIAQNGSSTGLEALDDLAMAIFNGDDAAVLAGAVVLLPAPDTMAAGTAPYHPLFSPEAASPHASSKRPAPRGSGKAKAPPAKKQRKAPKKAIYSFNLPSSTPAMIKIALANIVQVATSRGLAPFRIAYPWAGQRCWYDPKKYPELHLQHYRSWMRHRALFFACALYAPSKNSDERRKLKLLAIAARTCFLSSNVEEFGYYGSLKMFEDGSHDNLMWMDGKAAKHSPGAKEAGGSPPEDLATLLSKDRVRYERVLEWALDPTAIDEDGYSSVPELLEQSSLIDPTRPLHLRLSNRALARIKQNLADRPPPVPTWVGNRTRGPWKALLADRTLRPVECEVARLLHSKKKVAIYNEKKFERSEQADDDSDFEDDDGEYTATGPTPPVQASVPQEVGGDVEEQSHSGLTEDSEESDGEGGDVAGKPDQGGSGGRSPGDGGGSAKPRPIKSSGGTVGAGKSKAGGKAGDGDSSGSTTASPPAEPPASDALEDKPPAPTGGVNLAGTKWASKSG</sequence>
<dbReference type="Proteomes" id="UP000434957">
    <property type="component" value="Unassembled WGS sequence"/>
</dbReference>
<feature type="compositionally biased region" description="Acidic residues" evidence="1">
    <location>
        <begin position="448"/>
        <end position="457"/>
    </location>
</feature>
<evidence type="ECO:0000313" key="4">
    <source>
        <dbReference type="Proteomes" id="UP000429607"/>
    </source>
</evidence>
<evidence type="ECO:0000313" key="2">
    <source>
        <dbReference type="EMBL" id="KAE8998922.1"/>
    </source>
</evidence>
<name>A0A6A4FVE2_9STRA</name>
<protein>
    <submittedName>
        <fullName evidence="3">Uncharacterized protein</fullName>
    </submittedName>
</protein>
<dbReference type="EMBL" id="QXFT01000316">
    <property type="protein sequence ID" value="KAE9347457.1"/>
    <property type="molecule type" value="Genomic_DNA"/>
</dbReference>
<feature type="compositionally biased region" description="Gly residues" evidence="1">
    <location>
        <begin position="465"/>
        <end position="480"/>
    </location>
</feature>
<dbReference type="EMBL" id="QXFV01001758">
    <property type="protein sequence ID" value="KAE8998922.1"/>
    <property type="molecule type" value="Genomic_DNA"/>
</dbReference>
<evidence type="ECO:0000256" key="1">
    <source>
        <dbReference type="SAM" id="MobiDB-lite"/>
    </source>
</evidence>
<dbReference type="Proteomes" id="UP000429607">
    <property type="component" value="Unassembled WGS sequence"/>
</dbReference>
<feature type="region of interest" description="Disordered" evidence="1">
    <location>
        <begin position="97"/>
        <end position="131"/>
    </location>
</feature>
<gene>
    <name evidence="2" type="ORF">PR001_g19197</name>
    <name evidence="3" type="ORF">PR003_g6927</name>
</gene>
<feature type="compositionally biased region" description="Low complexity" evidence="1">
    <location>
        <begin position="487"/>
        <end position="498"/>
    </location>
</feature>
<organism evidence="3 5">
    <name type="scientific">Phytophthora rubi</name>
    <dbReference type="NCBI Taxonomy" id="129364"/>
    <lineage>
        <taxon>Eukaryota</taxon>
        <taxon>Sar</taxon>
        <taxon>Stramenopiles</taxon>
        <taxon>Oomycota</taxon>
        <taxon>Peronosporomycetes</taxon>
        <taxon>Peronosporales</taxon>
        <taxon>Peronosporaceae</taxon>
        <taxon>Phytophthora</taxon>
    </lineage>
</organism>
<feature type="region of interest" description="Disordered" evidence="1">
    <location>
        <begin position="399"/>
        <end position="550"/>
    </location>
</feature>
<evidence type="ECO:0000313" key="3">
    <source>
        <dbReference type="EMBL" id="KAE9347457.1"/>
    </source>
</evidence>
<feature type="compositionally biased region" description="Low complexity" evidence="1">
    <location>
        <begin position="507"/>
        <end position="525"/>
    </location>
</feature>
<feature type="compositionally biased region" description="Acidic residues" evidence="1">
    <location>
        <begin position="404"/>
        <end position="416"/>
    </location>
</feature>
<dbReference type="AlphaFoldDB" id="A0A6A4FVE2"/>
<reference evidence="3 5" key="1">
    <citation type="submission" date="2018-08" db="EMBL/GenBank/DDBJ databases">
        <title>Genomic investigation of the strawberry pathogen Phytophthora fragariae indicates pathogenicity is determined by transcriptional variation in three key races.</title>
        <authorList>
            <person name="Adams T.M."/>
            <person name="Armitage A.D."/>
            <person name="Sobczyk M.K."/>
            <person name="Bates H.J."/>
            <person name="Dunwell J.M."/>
            <person name="Nellist C.F."/>
            <person name="Harrison R.J."/>
        </authorList>
    </citation>
    <scope>NUCLEOTIDE SEQUENCE [LARGE SCALE GENOMIC DNA]</scope>
    <source>
        <strain evidence="2 4">SCRP249</strain>
        <strain evidence="3 5">SCRP333</strain>
    </source>
</reference>
<evidence type="ECO:0000313" key="5">
    <source>
        <dbReference type="Proteomes" id="UP000434957"/>
    </source>
</evidence>
<comment type="caution">
    <text evidence="3">The sequence shown here is derived from an EMBL/GenBank/DDBJ whole genome shotgun (WGS) entry which is preliminary data.</text>
</comment>
<proteinExistence type="predicted"/>
<accession>A0A6A4FVE2</accession>
<keyword evidence="5" id="KW-1185">Reference proteome</keyword>
<feature type="compositionally biased region" description="Basic residues" evidence="1">
    <location>
        <begin position="122"/>
        <end position="131"/>
    </location>
</feature>